<dbReference type="SMART" id="SM00239">
    <property type="entry name" value="C2"/>
    <property type="match status" value="4"/>
</dbReference>
<sequence>MPDSGQNHRNLVVEIVGARNLLPKDGQGTASAYAIVDYDGQRRRTKTVFRDLNPQWEEKLEFLVHDPESMASETVEINVYNDKKTGKRSTFLGKVKISGSSIAKSGSETLVYFPLEKRSVFSQVKGEIGLKISYIDPPQPAPETEAAAKEAEEKKPEEAKKTEEETKKTEEEEKKKPEGEDAKSEAETKSDPAEAPKSEAPADAPAEKAEEKKEEKKEKKKAKEKEEKPAAVEKEKSLAVAEVAVVASRSAMKDLEIRSLCGGGGSRGGGAFDLVEKVPYLYVRVLKAKPAENTDTDTYAKIVIGSHNVCTRTVKSTDWDQVFAFHKAGLNSTSLEISVFVQNTVETEKDKPPSKVDTCLGSVSFDIHEVPKRAPPDSPLAPQWYTLEGGGPGGDVMLAVWFGTQADESFSEAWQSDSGGSIVHTRSKAYLSPKLWYLRLTVIQTQDLKLSGPKARPAADLLVKAQLGQQVFKTSKVSAGSSSTWHEDLLFVAAEPFDPFLIISVEESSSVHSVGQAKVPVSGISRRVDDRSVPPSRWFDLHAGDAFAGRIHVRTCLEGGYHVLDESASATSDVRAASKQLSRPPVGTVEVGVRGATNLLPMKPGGTTDAYAVIKYGPKWARTRTILDSFNPRWDEQYAWDVYDPCTVLTVAVFDNTKHKSGSKDTRIGKIRIRLSTLDTNRTYINSYPLMVLHPSGAKKMGELELAIVFKCNSWISLIQAYASPLLPRMHYAHPLGPGQQDLLRHTAMQIVSARLGRSEPPLGPEVVQYMLDSDAHLWSMRRSKANWFRAVHCLTRSAEFARWVRGVRAWTHPSTTLLVHALLVIIVLCPHLILPTLFMYLFLIVLWRYRGRPTVPAGMDARLSHVDAVGLDELDEEFDGFPSSRPPEQVRARYDRLRALAGRAQTLLGDMAAQGERVEALLGWRDPRATGLFAGACAVAALVFYAVPFRVVVLLMGFYYLRHPRFRDEMPPVGVSFFRRIPSLSDQVL</sequence>
<feature type="domain" description="C2" evidence="9">
    <location>
        <begin position="570"/>
        <end position="688"/>
    </location>
</feature>
<dbReference type="InterPro" id="IPR047257">
    <property type="entry name" value="C2B_MCTP_PRT_plant"/>
</dbReference>
<name>A0AAV9D854_ACOCL</name>
<gene>
    <name evidence="10" type="ORF">QJS10_CPB15g02119</name>
</gene>
<evidence type="ECO:0000256" key="5">
    <source>
        <dbReference type="ARBA" id="ARBA00022989"/>
    </source>
</evidence>
<feature type="domain" description="C2" evidence="9">
    <location>
        <begin position="1"/>
        <end position="112"/>
    </location>
</feature>
<dbReference type="PROSITE" id="PS50004">
    <property type="entry name" value="C2"/>
    <property type="match status" value="3"/>
</dbReference>
<evidence type="ECO:0000256" key="1">
    <source>
        <dbReference type="ARBA" id="ARBA00004141"/>
    </source>
</evidence>
<keyword evidence="4" id="KW-0677">Repeat</keyword>
<organism evidence="10 11">
    <name type="scientific">Acorus calamus</name>
    <name type="common">Sweet flag</name>
    <dbReference type="NCBI Taxonomy" id="4465"/>
    <lineage>
        <taxon>Eukaryota</taxon>
        <taxon>Viridiplantae</taxon>
        <taxon>Streptophyta</taxon>
        <taxon>Embryophyta</taxon>
        <taxon>Tracheophyta</taxon>
        <taxon>Spermatophyta</taxon>
        <taxon>Magnoliopsida</taxon>
        <taxon>Liliopsida</taxon>
        <taxon>Acoraceae</taxon>
        <taxon>Acorus</taxon>
    </lineage>
</organism>
<dbReference type="SUPFAM" id="SSF49562">
    <property type="entry name" value="C2 domain (Calcium/lipid-binding domain, CaLB)"/>
    <property type="match status" value="4"/>
</dbReference>
<dbReference type="CDD" id="cd08378">
    <property type="entry name" value="C2B_MCTP_PRT_plant"/>
    <property type="match status" value="1"/>
</dbReference>
<feature type="transmembrane region" description="Helical" evidence="8">
    <location>
        <begin position="933"/>
        <end position="962"/>
    </location>
</feature>
<evidence type="ECO:0000313" key="11">
    <source>
        <dbReference type="Proteomes" id="UP001180020"/>
    </source>
</evidence>
<feature type="domain" description="C2" evidence="9">
    <location>
        <begin position="417"/>
        <end position="539"/>
    </location>
</feature>
<proteinExistence type="inferred from homology"/>
<keyword evidence="11" id="KW-1185">Reference proteome</keyword>
<dbReference type="Pfam" id="PF00168">
    <property type="entry name" value="C2"/>
    <property type="match status" value="4"/>
</dbReference>
<feature type="region of interest" description="Disordered" evidence="7">
    <location>
        <begin position="133"/>
        <end position="237"/>
    </location>
</feature>
<evidence type="ECO:0000256" key="8">
    <source>
        <dbReference type="SAM" id="Phobius"/>
    </source>
</evidence>
<evidence type="ECO:0000256" key="4">
    <source>
        <dbReference type="ARBA" id="ARBA00022737"/>
    </source>
</evidence>
<keyword evidence="5 8" id="KW-1133">Transmembrane helix</keyword>
<accession>A0AAV9D854</accession>
<feature type="compositionally biased region" description="Basic and acidic residues" evidence="7">
    <location>
        <begin position="205"/>
        <end position="237"/>
    </location>
</feature>
<protein>
    <recommendedName>
        <fullName evidence="9">C2 domain-containing protein</fullName>
    </recommendedName>
</protein>
<comment type="similarity">
    <text evidence="2">Belongs to the MCTP family.</text>
</comment>
<evidence type="ECO:0000313" key="10">
    <source>
        <dbReference type="EMBL" id="KAK1297071.1"/>
    </source>
</evidence>
<dbReference type="FunFam" id="2.60.40.150:FF:000090">
    <property type="entry name" value="C2 domain-containing protein"/>
    <property type="match status" value="1"/>
</dbReference>
<reference evidence="10" key="1">
    <citation type="journal article" date="2023" name="Nat. Commun.">
        <title>Diploid and tetraploid genomes of Acorus and the evolution of monocots.</title>
        <authorList>
            <person name="Ma L."/>
            <person name="Liu K.W."/>
            <person name="Li Z."/>
            <person name="Hsiao Y.Y."/>
            <person name="Qi Y."/>
            <person name="Fu T."/>
            <person name="Tang G.D."/>
            <person name="Zhang D."/>
            <person name="Sun W.H."/>
            <person name="Liu D.K."/>
            <person name="Li Y."/>
            <person name="Chen G.Z."/>
            <person name="Liu X.D."/>
            <person name="Liao X.Y."/>
            <person name="Jiang Y.T."/>
            <person name="Yu X."/>
            <person name="Hao Y."/>
            <person name="Huang J."/>
            <person name="Zhao X.W."/>
            <person name="Ke S."/>
            <person name="Chen Y.Y."/>
            <person name="Wu W.L."/>
            <person name="Hsu J.L."/>
            <person name="Lin Y.F."/>
            <person name="Huang M.D."/>
            <person name="Li C.Y."/>
            <person name="Huang L."/>
            <person name="Wang Z.W."/>
            <person name="Zhao X."/>
            <person name="Zhong W.Y."/>
            <person name="Peng D.H."/>
            <person name="Ahmad S."/>
            <person name="Lan S."/>
            <person name="Zhang J.S."/>
            <person name="Tsai W.C."/>
            <person name="Van de Peer Y."/>
            <person name="Liu Z.J."/>
        </authorList>
    </citation>
    <scope>NUCLEOTIDE SEQUENCE</scope>
    <source>
        <strain evidence="10">CP</strain>
    </source>
</reference>
<keyword evidence="3 8" id="KW-0812">Transmembrane</keyword>
<dbReference type="CDD" id="cd08379">
    <property type="entry name" value="C2D_MCTP_PRT_plant"/>
    <property type="match status" value="1"/>
</dbReference>
<comment type="caution">
    <text evidence="10">The sequence shown here is derived from an EMBL/GenBank/DDBJ whole genome shotgun (WGS) entry which is preliminary data.</text>
</comment>
<comment type="subcellular location">
    <subcellularLocation>
        <location evidence="1">Membrane</location>
        <topology evidence="1">Multi-pass membrane protein</topology>
    </subcellularLocation>
</comment>
<dbReference type="InterPro" id="IPR047255">
    <property type="entry name" value="C2D_MCTP_PRT_plant"/>
</dbReference>
<dbReference type="Gene3D" id="2.60.40.150">
    <property type="entry name" value="C2 domain"/>
    <property type="match status" value="4"/>
</dbReference>
<evidence type="ECO:0000256" key="3">
    <source>
        <dbReference type="ARBA" id="ARBA00022692"/>
    </source>
</evidence>
<reference evidence="10" key="2">
    <citation type="submission" date="2023-06" db="EMBL/GenBank/DDBJ databases">
        <authorList>
            <person name="Ma L."/>
            <person name="Liu K.-W."/>
            <person name="Li Z."/>
            <person name="Hsiao Y.-Y."/>
            <person name="Qi Y."/>
            <person name="Fu T."/>
            <person name="Tang G."/>
            <person name="Zhang D."/>
            <person name="Sun W.-H."/>
            <person name="Liu D.-K."/>
            <person name="Li Y."/>
            <person name="Chen G.-Z."/>
            <person name="Liu X.-D."/>
            <person name="Liao X.-Y."/>
            <person name="Jiang Y.-T."/>
            <person name="Yu X."/>
            <person name="Hao Y."/>
            <person name="Huang J."/>
            <person name="Zhao X.-W."/>
            <person name="Ke S."/>
            <person name="Chen Y.-Y."/>
            <person name="Wu W.-L."/>
            <person name="Hsu J.-L."/>
            <person name="Lin Y.-F."/>
            <person name="Huang M.-D."/>
            <person name="Li C.-Y."/>
            <person name="Huang L."/>
            <person name="Wang Z.-W."/>
            <person name="Zhao X."/>
            <person name="Zhong W.-Y."/>
            <person name="Peng D.-H."/>
            <person name="Ahmad S."/>
            <person name="Lan S."/>
            <person name="Zhang J.-S."/>
            <person name="Tsai W.-C."/>
            <person name="Van De Peer Y."/>
            <person name="Liu Z.-J."/>
        </authorList>
    </citation>
    <scope>NUCLEOTIDE SEQUENCE</scope>
    <source>
        <strain evidence="10">CP</strain>
        <tissue evidence="10">Leaves</tissue>
    </source>
</reference>
<keyword evidence="6 8" id="KW-0472">Membrane</keyword>
<dbReference type="CDD" id="cd04022">
    <property type="entry name" value="C2A_MCTP_PRT_plant"/>
    <property type="match status" value="1"/>
</dbReference>
<dbReference type="Proteomes" id="UP001180020">
    <property type="component" value="Unassembled WGS sequence"/>
</dbReference>
<evidence type="ECO:0000259" key="9">
    <source>
        <dbReference type="PROSITE" id="PS50004"/>
    </source>
</evidence>
<dbReference type="PANTHER" id="PTHR31425:SF43">
    <property type="entry name" value="MULTIPLE C2 DOMAIN AND TRANSMEMBRANE REGION PROTEIN 14"/>
    <property type="match status" value="1"/>
</dbReference>
<dbReference type="AlphaFoldDB" id="A0AAV9D854"/>
<feature type="transmembrane region" description="Helical" evidence="8">
    <location>
        <begin position="818"/>
        <end position="844"/>
    </location>
</feature>
<dbReference type="InterPro" id="IPR035892">
    <property type="entry name" value="C2_domain_sf"/>
</dbReference>
<feature type="compositionally biased region" description="Basic and acidic residues" evidence="7">
    <location>
        <begin position="146"/>
        <end position="197"/>
    </location>
</feature>
<dbReference type="Pfam" id="PF08372">
    <property type="entry name" value="PRT_C"/>
    <property type="match status" value="1"/>
</dbReference>
<dbReference type="InterPro" id="IPR013583">
    <property type="entry name" value="MCTP_C"/>
</dbReference>
<evidence type="ECO:0000256" key="7">
    <source>
        <dbReference type="SAM" id="MobiDB-lite"/>
    </source>
</evidence>
<dbReference type="EMBL" id="JAUJYO010000015">
    <property type="protein sequence ID" value="KAK1297071.1"/>
    <property type="molecule type" value="Genomic_DNA"/>
</dbReference>
<dbReference type="InterPro" id="IPR047259">
    <property type="entry name" value="QUIRKY-like"/>
</dbReference>
<dbReference type="InterPro" id="IPR000008">
    <property type="entry name" value="C2_dom"/>
</dbReference>
<evidence type="ECO:0000256" key="6">
    <source>
        <dbReference type="ARBA" id="ARBA00023136"/>
    </source>
</evidence>
<evidence type="ECO:0000256" key="2">
    <source>
        <dbReference type="ARBA" id="ARBA00007923"/>
    </source>
</evidence>
<dbReference type="GO" id="GO:0016020">
    <property type="term" value="C:membrane"/>
    <property type="evidence" value="ECO:0007669"/>
    <property type="project" value="UniProtKB-SubCell"/>
</dbReference>
<dbReference type="PANTHER" id="PTHR31425">
    <property type="entry name" value="PHOSPHORIBOSYLANTHRANILATE TRANSFERASE ISOFORM 1"/>
    <property type="match status" value="1"/>
</dbReference>